<organism evidence="2 3">
    <name type="scientific">Metschnikowia bicuspidata</name>
    <dbReference type="NCBI Taxonomy" id="27322"/>
    <lineage>
        <taxon>Eukaryota</taxon>
        <taxon>Fungi</taxon>
        <taxon>Dikarya</taxon>
        <taxon>Ascomycota</taxon>
        <taxon>Saccharomycotina</taxon>
        <taxon>Pichiomycetes</taxon>
        <taxon>Metschnikowiaceae</taxon>
        <taxon>Metschnikowia</taxon>
    </lineage>
</organism>
<dbReference type="Pfam" id="PF00687">
    <property type="entry name" value="Ribosomal_L1"/>
    <property type="match status" value="1"/>
</dbReference>
<protein>
    <recommendedName>
        <fullName evidence="4">Ribosomal protein L1</fullName>
    </recommendedName>
</protein>
<dbReference type="InterPro" id="IPR028364">
    <property type="entry name" value="Ribosomal_uL1/biogenesis"/>
</dbReference>
<accession>A0A4P9ZD04</accession>
<gene>
    <name evidence="2" type="ORF">METBISCDRAFT_30678</name>
</gene>
<evidence type="ECO:0000256" key="1">
    <source>
        <dbReference type="SAM" id="MobiDB-lite"/>
    </source>
</evidence>
<evidence type="ECO:0000313" key="3">
    <source>
        <dbReference type="Proteomes" id="UP000268321"/>
    </source>
</evidence>
<sequence>MAKNNKKRAAASQSPEADPSKPGDKPTVSDSALTLTERAIRAETNEAAKSKSKKGKAAKNAQAKKTESKQEPTAKTGADATVAAGRKSDHVSPKQTACAIAELQKYLERTKKEKPQNGKSDLFADADDAHEQHDDRTNIYLKFEFKKYYSDRAVLKPRLIPLTHPYLPQHKQLRTCLFVRDKLIKTEDELEELEAAKVPTLAKVLTLAQLKSIYKPYDKRYELLDEYDVFVTDDAIMPSLPSTLGKPFYHETPKSPIAIALTLPRERQLSVPTLQSLLEAALGATTYLPPVGTALSVRVGSLDHKFTTEKLLANIADVLREFPAEKLVTVGLATADLPVLPLFYTDKLYGDEDVLESVEVSSEPEFEVDVLKGALLELGDEEAVDEVIGKKRKKRKVSAA</sequence>
<proteinExistence type="predicted"/>
<dbReference type="InterPro" id="IPR016095">
    <property type="entry name" value="Ribosomal_uL1_3-a/b-sand"/>
</dbReference>
<dbReference type="Gene3D" id="3.40.50.790">
    <property type="match status" value="1"/>
</dbReference>
<dbReference type="AlphaFoldDB" id="A0A4P9ZD04"/>
<name>A0A4P9ZD04_9ASCO</name>
<evidence type="ECO:0008006" key="4">
    <source>
        <dbReference type="Google" id="ProtNLM"/>
    </source>
</evidence>
<dbReference type="OrthoDB" id="10251727at2759"/>
<reference evidence="3" key="1">
    <citation type="journal article" date="2018" name="Nat. Microbiol.">
        <title>Leveraging single-cell genomics to expand the fungal tree of life.</title>
        <authorList>
            <person name="Ahrendt S.R."/>
            <person name="Quandt C.A."/>
            <person name="Ciobanu D."/>
            <person name="Clum A."/>
            <person name="Salamov A."/>
            <person name="Andreopoulos B."/>
            <person name="Cheng J.F."/>
            <person name="Woyke T."/>
            <person name="Pelin A."/>
            <person name="Henrissat B."/>
            <person name="Reynolds N.K."/>
            <person name="Benny G.L."/>
            <person name="Smith M.E."/>
            <person name="James T.Y."/>
            <person name="Grigoriev I.V."/>
        </authorList>
    </citation>
    <scope>NUCLEOTIDE SEQUENCE [LARGE SCALE GENOMIC DNA]</scope>
    <source>
        <strain evidence="3">Baker2002</strain>
    </source>
</reference>
<dbReference type="EMBL" id="ML004452">
    <property type="protein sequence ID" value="RKP30785.1"/>
    <property type="molecule type" value="Genomic_DNA"/>
</dbReference>
<dbReference type="SUPFAM" id="SSF56808">
    <property type="entry name" value="Ribosomal protein L1"/>
    <property type="match status" value="1"/>
</dbReference>
<evidence type="ECO:0000313" key="2">
    <source>
        <dbReference type="EMBL" id="RKP30785.1"/>
    </source>
</evidence>
<dbReference type="Proteomes" id="UP000268321">
    <property type="component" value="Unassembled WGS sequence"/>
</dbReference>
<dbReference type="InterPro" id="IPR023674">
    <property type="entry name" value="Ribosomal_uL1-like"/>
</dbReference>
<feature type="region of interest" description="Disordered" evidence="1">
    <location>
        <begin position="1"/>
        <end position="95"/>
    </location>
</feature>
<feature type="compositionally biased region" description="Basic and acidic residues" evidence="1">
    <location>
        <begin position="38"/>
        <end position="49"/>
    </location>
</feature>
<dbReference type="CDD" id="cd00403">
    <property type="entry name" value="Ribosomal_L1"/>
    <property type="match status" value="1"/>
</dbReference>
<keyword evidence="3" id="KW-1185">Reference proteome</keyword>